<evidence type="ECO:0000313" key="4">
    <source>
        <dbReference type="Proteomes" id="UP001057498"/>
    </source>
</evidence>
<feature type="region of interest" description="Disordered" evidence="1">
    <location>
        <begin position="193"/>
        <end position="215"/>
    </location>
</feature>
<feature type="chain" id="PRO_5047085321" evidence="2">
    <location>
        <begin position="20"/>
        <end position="215"/>
    </location>
</feature>
<proteinExistence type="predicted"/>
<evidence type="ECO:0000313" key="3">
    <source>
        <dbReference type="EMBL" id="BDI04361.1"/>
    </source>
</evidence>
<keyword evidence="2" id="KW-0732">Signal</keyword>
<reference evidence="3" key="1">
    <citation type="submission" date="2022-04" db="EMBL/GenBank/DDBJ databases">
        <title>Whole genome sequence of Sphaerotilus sp. FB-5.</title>
        <authorList>
            <person name="Takeda M."/>
            <person name="Narihara S."/>
            <person name="Akimoto M."/>
            <person name="Akimoto R."/>
            <person name="Nishiyashiki S."/>
            <person name="Murakami T."/>
        </authorList>
    </citation>
    <scope>NUCLEOTIDE SEQUENCE</scope>
    <source>
        <strain evidence="3">FB-5</strain>
    </source>
</reference>
<sequence>MTMNTSPAAAVSSVPAASAAAVVEPAVPATAEPAPAVKPARKRAAAPKPAEAAATEPVHAAASAPAAKRAPKKIPVAVKAVASDALKPVRKLSAKAAVSGDTAKEVVVAKGAPQAQAVKAEASRKRDKLVRDSFTMPKGEYALLADLKQRATTLARPAKKSELLRAGIKALAAMGDTAFLAALYDVPALKTGRPAAQDLPLPKAKAGKAGARRGS</sequence>
<keyword evidence="4" id="KW-1185">Reference proteome</keyword>
<accession>A0ABN6PKM6</accession>
<feature type="region of interest" description="Disordered" evidence="1">
    <location>
        <begin position="29"/>
        <end position="69"/>
    </location>
</feature>
<evidence type="ECO:0000256" key="1">
    <source>
        <dbReference type="SAM" id="MobiDB-lite"/>
    </source>
</evidence>
<feature type="signal peptide" evidence="2">
    <location>
        <begin position="1"/>
        <end position="19"/>
    </location>
</feature>
<protein>
    <submittedName>
        <fullName evidence="3">Uncharacterized protein</fullName>
    </submittedName>
</protein>
<organism evidence="3 4">
    <name type="scientific">Sphaerotilus microaerophilus</name>
    <dbReference type="NCBI Taxonomy" id="2914710"/>
    <lineage>
        <taxon>Bacteria</taxon>
        <taxon>Pseudomonadati</taxon>
        <taxon>Pseudomonadota</taxon>
        <taxon>Betaproteobacteria</taxon>
        <taxon>Burkholderiales</taxon>
        <taxon>Sphaerotilaceae</taxon>
        <taxon>Sphaerotilus</taxon>
    </lineage>
</organism>
<dbReference type="Proteomes" id="UP001057498">
    <property type="component" value="Chromosome"/>
</dbReference>
<feature type="compositionally biased region" description="Low complexity" evidence="1">
    <location>
        <begin position="29"/>
        <end position="38"/>
    </location>
</feature>
<feature type="compositionally biased region" description="Low complexity" evidence="1">
    <location>
        <begin position="46"/>
        <end position="69"/>
    </location>
</feature>
<name>A0ABN6PKM6_9BURK</name>
<dbReference type="EMBL" id="AP025730">
    <property type="protein sequence ID" value="BDI04361.1"/>
    <property type="molecule type" value="Genomic_DNA"/>
</dbReference>
<evidence type="ECO:0000256" key="2">
    <source>
        <dbReference type="SAM" id="SignalP"/>
    </source>
</evidence>
<gene>
    <name evidence="3" type="ORF">CATMQ487_13310</name>
</gene>